<evidence type="ECO:0000313" key="2">
    <source>
        <dbReference type="EMBL" id="EEG27414.1"/>
    </source>
</evidence>
<reference evidence="2 3" key="1">
    <citation type="submission" date="2009-01" db="EMBL/GenBank/DDBJ databases">
        <authorList>
            <person name="Fulton L."/>
            <person name="Clifton S."/>
            <person name="Chinwalla A.T."/>
            <person name="Mitreva M."/>
            <person name="Sodergren E."/>
            <person name="Weinstock G."/>
            <person name="Clifton S."/>
            <person name="Dooling D.J."/>
            <person name="Fulton B."/>
            <person name="Minx P."/>
            <person name="Pepin K.H."/>
            <person name="Johnson M."/>
            <person name="Bhonagiri V."/>
            <person name="Nash W.E."/>
            <person name="Mardis E.R."/>
            <person name="Wilson R.K."/>
        </authorList>
    </citation>
    <scope>NUCLEOTIDE SEQUENCE [LARGE SCALE GENOMIC DNA]</scope>
    <source>
        <strain evidence="2 3">ATCC 33806</strain>
    </source>
</reference>
<organism evidence="2 3">
    <name type="scientific">Corynebacterium matruchotii ATCC 33806</name>
    <dbReference type="NCBI Taxonomy" id="566549"/>
    <lineage>
        <taxon>Bacteria</taxon>
        <taxon>Bacillati</taxon>
        <taxon>Actinomycetota</taxon>
        <taxon>Actinomycetes</taxon>
        <taxon>Mycobacteriales</taxon>
        <taxon>Corynebacteriaceae</taxon>
        <taxon>Corynebacterium</taxon>
    </lineage>
</organism>
<sequence>MSKPDNNHTSGGGQLIPITNMGEDVQAVLGRDLHGFLEVKTPYKDWWPRMVAYGFEEGVDYALKNEHSASPAGMPSRPRLNHVVSLDMAKEIAMSSAPLRVGKPAAISSRWKSVPAWRRRLTRRS</sequence>
<feature type="domain" description="AntA/AntB antirepressor" evidence="1">
    <location>
        <begin position="28"/>
        <end position="95"/>
    </location>
</feature>
<protein>
    <submittedName>
        <fullName evidence="2">AntA/AntB antirepressor</fullName>
    </submittedName>
</protein>
<dbReference type="EMBL" id="ACEB01000017">
    <property type="protein sequence ID" value="EEG27414.1"/>
    <property type="molecule type" value="Genomic_DNA"/>
</dbReference>
<evidence type="ECO:0000259" key="1">
    <source>
        <dbReference type="Pfam" id="PF08346"/>
    </source>
</evidence>
<dbReference type="HOGENOM" id="CLU_1988893_0_0_11"/>
<dbReference type="InterPro" id="IPR013557">
    <property type="entry name" value="AntA/B_antirep"/>
</dbReference>
<accession>C0E272</accession>
<proteinExistence type="predicted"/>
<gene>
    <name evidence="2" type="ORF">CORMATOL_01077</name>
</gene>
<dbReference type="Pfam" id="PF08346">
    <property type="entry name" value="AntA"/>
    <property type="match status" value="1"/>
</dbReference>
<comment type="caution">
    <text evidence="2">The sequence shown here is derived from an EMBL/GenBank/DDBJ whole genome shotgun (WGS) entry which is preliminary data.</text>
</comment>
<evidence type="ECO:0000313" key="3">
    <source>
        <dbReference type="Proteomes" id="UP000006247"/>
    </source>
</evidence>
<dbReference type="Proteomes" id="UP000006247">
    <property type="component" value="Unassembled WGS sequence"/>
</dbReference>
<name>C0E272_9CORY</name>
<dbReference type="RefSeq" id="WP_005520640.1">
    <property type="nucleotide sequence ID" value="NZ_EQ973329.1"/>
</dbReference>
<dbReference type="AlphaFoldDB" id="C0E272"/>